<accession>A0A252AAR3</accession>
<evidence type="ECO:0000313" key="2">
    <source>
        <dbReference type="EMBL" id="OUI86688.1"/>
    </source>
</evidence>
<dbReference type="CDD" id="cd04847">
    <property type="entry name" value="Peptidases_S8_Subtilisin_like_2"/>
    <property type="match status" value="1"/>
</dbReference>
<dbReference type="AlphaFoldDB" id="A0A252AAR3"/>
<dbReference type="InterPro" id="IPR000209">
    <property type="entry name" value="Peptidase_S8/S53_dom"/>
</dbReference>
<name>A0A252AAR3_9PROT</name>
<gene>
    <name evidence="2" type="ORF">HC62_03430</name>
</gene>
<comment type="caution">
    <text evidence="2">The sequence shown here is derived from an EMBL/GenBank/DDBJ whole genome shotgun (WGS) entry which is preliminary data.</text>
</comment>
<evidence type="ECO:0000313" key="3">
    <source>
        <dbReference type="Proteomes" id="UP000194565"/>
    </source>
</evidence>
<dbReference type="RefSeq" id="WP_086640659.1">
    <property type="nucleotide sequence ID" value="NZ_JOMM01000016.1"/>
</dbReference>
<evidence type="ECO:0000259" key="1">
    <source>
        <dbReference type="Pfam" id="PF00082"/>
    </source>
</evidence>
<proteinExistence type="predicted"/>
<dbReference type="Pfam" id="PF00082">
    <property type="entry name" value="Peptidase_S8"/>
    <property type="match status" value="1"/>
</dbReference>
<reference evidence="2 3" key="1">
    <citation type="submission" date="2014-06" db="EMBL/GenBank/DDBJ databases">
        <authorList>
            <person name="Ju J."/>
            <person name="Zhang J."/>
        </authorList>
    </citation>
    <scope>NUCLEOTIDE SEQUENCE [LARGE SCALE GENOMIC DNA]</scope>
    <source>
        <strain evidence="2">DmW_042</strain>
    </source>
</reference>
<feature type="domain" description="Peptidase S8/S53" evidence="1">
    <location>
        <begin position="288"/>
        <end position="634"/>
    </location>
</feature>
<dbReference type="GO" id="GO:0006508">
    <property type="term" value="P:proteolysis"/>
    <property type="evidence" value="ECO:0007669"/>
    <property type="project" value="InterPro"/>
</dbReference>
<dbReference type="Gene3D" id="3.40.50.200">
    <property type="entry name" value="Peptidase S8/S53 domain"/>
    <property type="match status" value="1"/>
</dbReference>
<dbReference type="Proteomes" id="UP000194565">
    <property type="component" value="Unassembled WGS sequence"/>
</dbReference>
<dbReference type="InterPro" id="IPR036852">
    <property type="entry name" value="Peptidase_S8/S53_dom_sf"/>
</dbReference>
<dbReference type="EMBL" id="JOMM01000016">
    <property type="protein sequence ID" value="OUI86688.1"/>
    <property type="molecule type" value="Genomic_DNA"/>
</dbReference>
<dbReference type="InterPro" id="IPR034074">
    <property type="entry name" value="Y4bN_pept_dom"/>
</dbReference>
<organism evidence="2 3">
    <name type="scientific">Acetobacter tropicalis</name>
    <dbReference type="NCBI Taxonomy" id="104102"/>
    <lineage>
        <taxon>Bacteria</taxon>
        <taxon>Pseudomonadati</taxon>
        <taxon>Pseudomonadota</taxon>
        <taxon>Alphaproteobacteria</taxon>
        <taxon>Acetobacterales</taxon>
        <taxon>Acetobacteraceae</taxon>
        <taxon>Acetobacter</taxon>
    </lineage>
</organism>
<dbReference type="SUPFAM" id="SSF52743">
    <property type="entry name" value="Subtilisin-like"/>
    <property type="match status" value="1"/>
</dbReference>
<dbReference type="GO" id="GO:0004252">
    <property type="term" value="F:serine-type endopeptidase activity"/>
    <property type="evidence" value="ECO:0007669"/>
    <property type="project" value="InterPro"/>
</dbReference>
<sequence>MAEQGDFNARKHVHISFDIFRDGIAYSYPRRKIDPKPLREDYEAHSKALLDQLSMALGEIPTAGQDTRLPVEGLKAGAVVEVGTMVPAEGGRVQAVKLPKGLDFPTQDVVVLRSERRDDRTESALLFVPDDARSFLQERIRSYGHQDGSQTRPDVDKFEKIENIRAADAHALFVGKVDFASQESLWWELWVRHDGRITEGVVAAAHLVELDVHDDRLMFPDTTVIFVHASAQDITGFVGRIPGAIAEIRKATGTIEPFLDRGTKGLGPHDWTADLAKRVVPPAQDANVVCALDTGIAVKHPLIAPGLHGAWAYDAEWQIEDHYPHGGHGTPLAGLMLYGDLEPLMNDARQVKLTHAVESMKLLPPRGFPKTQAPSYGVVTEGAVALVEAERPNVTRAFCLATSACDFPPDRPSSWSGALDQIASGSMLGDQIESVSAAERPKRLMVVATGNMFGGKLADVLLSHSLEDPSQSWNALTIGGFTRKDTPPAEPPGLKPVVPANHRSPFSLGSQSLSSDLTPIKPEVLFEAGNLLADQSGNCDWGPSVSLLAPGSDVLHEPLVPFWATSAAAGMAGHFVGALQAALPNLWPETHRALAIDSAQWPEPIRKRLIGSGQHWKTGTKAQKQAILREVGYGVPDLQRAINSASNDVTLIAQAFIQPFVIGENGGPVFNEMHFYDLPWPKEALEKIENGIVTMKVTLSYFVEPNLSGRAATRPETYRSFGLRFAMKKRSDTKEQFKRRVSGQQEKDTPGVQQEGDYWLLGSNATQAGSLHCDLWRGRAIDLALHDAIGVYPVTGWWKTHPGQKRFNDKGRYALVVSISAPGHNVDMHAEISAIVAAKIASMVTS</sequence>
<protein>
    <submittedName>
        <fullName evidence="2">Peptidase</fullName>
    </submittedName>
</protein>